<keyword evidence="1" id="KW-1185">Reference proteome</keyword>
<proteinExistence type="predicted"/>
<accession>A0A0M3IRW2</accession>
<dbReference type="AlphaFoldDB" id="A0A0M3IRW2"/>
<dbReference type="WBParaSite" id="ALUE_0002149001-mRNA-1">
    <property type="protein sequence ID" value="ALUE_0002149001-mRNA-1"/>
    <property type="gene ID" value="ALUE_0002149001"/>
</dbReference>
<name>A0A0M3IRW2_ASCLU</name>
<organism evidence="1 2">
    <name type="scientific">Ascaris lumbricoides</name>
    <name type="common">Giant roundworm</name>
    <dbReference type="NCBI Taxonomy" id="6252"/>
    <lineage>
        <taxon>Eukaryota</taxon>
        <taxon>Metazoa</taxon>
        <taxon>Ecdysozoa</taxon>
        <taxon>Nematoda</taxon>
        <taxon>Chromadorea</taxon>
        <taxon>Rhabditida</taxon>
        <taxon>Spirurina</taxon>
        <taxon>Ascaridomorpha</taxon>
        <taxon>Ascaridoidea</taxon>
        <taxon>Ascarididae</taxon>
        <taxon>Ascaris</taxon>
    </lineage>
</organism>
<sequence length="109" mass="12212">MHSATAINTVSLGTRRKQCGAGIPDGLLAGLLRSRWDADDRRRLWAGRWNERHGARTSNYFAWCRSHIPGNAGNIVRNSAPERKIWDVLHVLDVDFIAFLSGMKNEAAI</sequence>
<evidence type="ECO:0000313" key="1">
    <source>
        <dbReference type="Proteomes" id="UP000036681"/>
    </source>
</evidence>
<protein>
    <submittedName>
        <fullName evidence="2">Transposase</fullName>
    </submittedName>
</protein>
<reference evidence="2" key="1">
    <citation type="submission" date="2017-02" db="UniProtKB">
        <authorList>
            <consortium name="WormBaseParasite"/>
        </authorList>
    </citation>
    <scope>IDENTIFICATION</scope>
</reference>
<dbReference type="Proteomes" id="UP000036681">
    <property type="component" value="Unplaced"/>
</dbReference>
<evidence type="ECO:0000313" key="2">
    <source>
        <dbReference type="WBParaSite" id="ALUE_0002149001-mRNA-1"/>
    </source>
</evidence>